<sequence>MSWQSMDIFFLSHSSTFPAHCDYDAPDRRAGWLWLTKSRVFHYLPANLFEKPKVTWFSTTSTNLASDLNPLAQAVTLRVGKISDKTFDAHMHLGYEIDESLAAILPFGFDFFRLRILAANQLNSCIDPLVLFSLTPEQDIVSLVVGRFNFDSTDWRKFPLSTNLLPRIQFIKDAVSASRPSNKVSEPSGLADGIIKMLVLLIKLMSISRPTASSPCVFAINFTLGSPGSIRKSLFWTDLPIEDNLEMLLNDRWKSWYSSSRRSSIGVSDRDWTIRLATKTSKIL</sequence>
<dbReference type="EMBL" id="REGN01002429">
    <property type="protein sequence ID" value="RNA28138.1"/>
    <property type="molecule type" value="Genomic_DNA"/>
</dbReference>
<organism evidence="1 2">
    <name type="scientific">Brachionus plicatilis</name>
    <name type="common">Marine rotifer</name>
    <name type="synonym">Brachionus muelleri</name>
    <dbReference type="NCBI Taxonomy" id="10195"/>
    <lineage>
        <taxon>Eukaryota</taxon>
        <taxon>Metazoa</taxon>
        <taxon>Spiralia</taxon>
        <taxon>Gnathifera</taxon>
        <taxon>Rotifera</taxon>
        <taxon>Eurotatoria</taxon>
        <taxon>Monogononta</taxon>
        <taxon>Pseudotrocha</taxon>
        <taxon>Ploima</taxon>
        <taxon>Brachionidae</taxon>
        <taxon>Brachionus</taxon>
    </lineage>
</organism>
<dbReference type="AlphaFoldDB" id="A0A3M7RXQ9"/>
<dbReference type="OrthoDB" id="10249045at2759"/>
<proteinExistence type="predicted"/>
<dbReference type="Proteomes" id="UP000276133">
    <property type="component" value="Unassembled WGS sequence"/>
</dbReference>
<evidence type="ECO:0000313" key="1">
    <source>
        <dbReference type="EMBL" id="RNA28138.1"/>
    </source>
</evidence>
<accession>A0A3M7RXQ9</accession>
<name>A0A3M7RXQ9_BRAPC</name>
<comment type="caution">
    <text evidence="1">The sequence shown here is derived from an EMBL/GenBank/DDBJ whole genome shotgun (WGS) entry which is preliminary data.</text>
</comment>
<reference evidence="1 2" key="1">
    <citation type="journal article" date="2018" name="Sci. Rep.">
        <title>Genomic signatures of local adaptation to the degree of environmental predictability in rotifers.</title>
        <authorList>
            <person name="Franch-Gras L."/>
            <person name="Hahn C."/>
            <person name="Garcia-Roger E.M."/>
            <person name="Carmona M.J."/>
            <person name="Serra M."/>
            <person name="Gomez A."/>
        </authorList>
    </citation>
    <scope>NUCLEOTIDE SEQUENCE [LARGE SCALE GENOMIC DNA]</scope>
    <source>
        <strain evidence="1">HYR1</strain>
    </source>
</reference>
<keyword evidence="2" id="KW-1185">Reference proteome</keyword>
<protein>
    <submittedName>
        <fullName evidence="1">Uncharacterized protein</fullName>
    </submittedName>
</protein>
<gene>
    <name evidence="1" type="ORF">BpHYR1_052125</name>
</gene>
<evidence type="ECO:0000313" key="2">
    <source>
        <dbReference type="Proteomes" id="UP000276133"/>
    </source>
</evidence>